<dbReference type="Proteomes" id="UP000324974">
    <property type="component" value="Chromosome"/>
</dbReference>
<evidence type="ECO:0000313" key="3">
    <source>
        <dbReference type="EMBL" id="QEL14086.1"/>
    </source>
</evidence>
<reference evidence="5" key="2">
    <citation type="journal article" date="2020" name="Int. J. Syst. Evol. Microbiol.">
        <title>Limnoglobus roseus gen. nov., sp. nov., a novel freshwater planctomycete with a giant genome from the family Gemmataceae.</title>
        <authorList>
            <person name="Kulichevskaya I.S."/>
            <person name="Naumoff D.G."/>
            <person name="Miroshnikov K.K."/>
            <person name="Ivanova A.A."/>
            <person name="Philippov D.A."/>
            <person name="Hakobyan A."/>
            <person name="Rijpstra W.I.C."/>
            <person name="Damste J.S.S."/>
            <person name="Liesack W."/>
            <person name="Dedysh S.N."/>
        </authorList>
    </citation>
    <scope>NUCLEOTIDE SEQUENCE</scope>
    <source>
        <strain evidence="5">PX52</strain>
    </source>
</reference>
<proteinExistence type="predicted"/>
<feature type="compositionally biased region" description="Low complexity" evidence="1">
    <location>
        <begin position="109"/>
        <end position="125"/>
    </location>
</feature>
<dbReference type="KEGG" id="lrs:PX52LOC_04203"/>
<feature type="region of interest" description="Disordered" evidence="1">
    <location>
        <begin position="98"/>
        <end position="125"/>
    </location>
</feature>
<evidence type="ECO:0000313" key="4">
    <source>
        <dbReference type="EMBL" id="QEL15704.1"/>
    </source>
</evidence>
<dbReference type="EMBL" id="CP042425">
    <property type="protein sequence ID" value="QEL15704.1"/>
    <property type="molecule type" value="Genomic_DNA"/>
</dbReference>
<dbReference type="NCBIfam" id="NF033580">
    <property type="entry name" value="transpos_IS5_3"/>
    <property type="match status" value="1"/>
</dbReference>
<dbReference type="EMBL" id="CP042425">
    <property type="protein sequence ID" value="QEL14086.1"/>
    <property type="molecule type" value="Genomic_DNA"/>
</dbReference>
<dbReference type="AlphaFoldDB" id="A0A5C1AEN4"/>
<dbReference type="InterPro" id="IPR052909">
    <property type="entry name" value="Transposase_6_like"/>
</dbReference>
<dbReference type="InterPro" id="IPR025161">
    <property type="entry name" value="IS402-like_dom"/>
</dbReference>
<keyword evidence="6" id="KW-1185">Reference proteome</keyword>
<evidence type="ECO:0000256" key="1">
    <source>
        <dbReference type="SAM" id="MobiDB-lite"/>
    </source>
</evidence>
<name>A0A5C1AEN4_9BACT</name>
<protein>
    <submittedName>
        <fullName evidence="5">Transposase</fullName>
    </submittedName>
</protein>
<evidence type="ECO:0000313" key="5">
    <source>
        <dbReference type="EMBL" id="QEL17220.1"/>
    </source>
</evidence>
<evidence type="ECO:0000313" key="6">
    <source>
        <dbReference type="Proteomes" id="UP000324974"/>
    </source>
</evidence>
<accession>A0A5C1AEN4</accession>
<feature type="domain" description="Insertion element IS402-like" evidence="2">
    <location>
        <begin position="6"/>
        <end position="74"/>
    </location>
</feature>
<organism evidence="5 6">
    <name type="scientific">Limnoglobus roseus</name>
    <dbReference type="NCBI Taxonomy" id="2598579"/>
    <lineage>
        <taxon>Bacteria</taxon>
        <taxon>Pseudomonadati</taxon>
        <taxon>Planctomycetota</taxon>
        <taxon>Planctomycetia</taxon>
        <taxon>Gemmatales</taxon>
        <taxon>Gemmataceae</taxon>
        <taxon>Limnoglobus</taxon>
    </lineage>
</organism>
<dbReference type="Pfam" id="PF13340">
    <property type="entry name" value="DUF4096"/>
    <property type="match status" value="1"/>
</dbReference>
<dbReference type="EMBL" id="CP042425">
    <property type="protein sequence ID" value="QEL17220.1"/>
    <property type="molecule type" value="Genomic_DNA"/>
</dbReference>
<gene>
    <name evidence="3" type="ORF">PX52LOC_00950</name>
    <name evidence="4" type="ORF">PX52LOC_02639</name>
    <name evidence="5" type="ORF">PX52LOC_04203</name>
</gene>
<sequence>MRRHELSDADWAAVRPLLPARGPAGGDHRAFVNAVLYVLRTGVPWRDLPPRFGNWNSVWRRFRRWSAAGVWGRVLEAVRDPDVSTLILDSTVVRAHPHAAGAEKKRAARPSAAAPAGSAPRSTRP</sequence>
<evidence type="ECO:0000259" key="2">
    <source>
        <dbReference type="Pfam" id="PF13340"/>
    </source>
</evidence>
<dbReference type="KEGG" id="lrs:PX52LOC_00950"/>
<dbReference type="PANTHER" id="PTHR46637:SF1">
    <property type="entry name" value="BLL5188 PROTEIN"/>
    <property type="match status" value="1"/>
</dbReference>
<dbReference type="KEGG" id="lrs:PX52LOC_02639"/>
<reference evidence="6" key="1">
    <citation type="submission" date="2019-08" db="EMBL/GenBank/DDBJ databases">
        <title>Limnoglobus roseus gen. nov., sp. nov., a novel freshwater planctomycete with a giant genome from the family Gemmataceae.</title>
        <authorList>
            <person name="Kulichevskaya I.S."/>
            <person name="Naumoff D.G."/>
            <person name="Miroshnikov K."/>
            <person name="Ivanova A."/>
            <person name="Philippov D.A."/>
            <person name="Hakobyan A."/>
            <person name="Rijpstra I.C."/>
            <person name="Sinninghe Damste J.S."/>
            <person name="Liesack W."/>
            <person name="Dedysh S.N."/>
        </authorList>
    </citation>
    <scope>NUCLEOTIDE SEQUENCE [LARGE SCALE GENOMIC DNA]</scope>
    <source>
        <strain evidence="6">PX52</strain>
    </source>
</reference>
<dbReference type="PANTHER" id="PTHR46637">
    <property type="entry name" value="TIS1421-TRANSPOSASE PROTEIN A"/>
    <property type="match status" value="1"/>
</dbReference>